<dbReference type="InterPro" id="IPR050789">
    <property type="entry name" value="Diverse_Enzym_Activities"/>
</dbReference>
<dbReference type="Proteomes" id="UP000295345">
    <property type="component" value="Unassembled WGS sequence"/>
</dbReference>
<name>A0A4R4SHA1_9ACTN</name>
<dbReference type="Pfam" id="PF00144">
    <property type="entry name" value="Beta-lactamase"/>
    <property type="match status" value="1"/>
</dbReference>
<dbReference type="GO" id="GO:0016787">
    <property type="term" value="F:hydrolase activity"/>
    <property type="evidence" value="ECO:0007669"/>
    <property type="project" value="UniProtKB-KW"/>
</dbReference>
<feature type="compositionally biased region" description="Basic and acidic residues" evidence="2">
    <location>
        <begin position="65"/>
        <end position="76"/>
    </location>
</feature>
<feature type="compositionally biased region" description="Low complexity" evidence="2">
    <location>
        <begin position="85"/>
        <end position="94"/>
    </location>
</feature>
<accession>A0A4R4SHA1</accession>
<feature type="domain" description="Beta-lactamase-related" evidence="3">
    <location>
        <begin position="191"/>
        <end position="508"/>
    </location>
</feature>
<dbReference type="Gene3D" id="3.40.710.10">
    <property type="entry name" value="DD-peptidase/beta-lactamase superfamily"/>
    <property type="match status" value="1"/>
</dbReference>
<proteinExistence type="predicted"/>
<dbReference type="EMBL" id="SMKI01000610">
    <property type="protein sequence ID" value="TDC62831.1"/>
    <property type="molecule type" value="Genomic_DNA"/>
</dbReference>
<feature type="non-terminal residue" evidence="4">
    <location>
        <position position="510"/>
    </location>
</feature>
<organism evidence="4 5">
    <name type="scientific">Streptomyces hainanensis</name>
    <dbReference type="NCBI Taxonomy" id="402648"/>
    <lineage>
        <taxon>Bacteria</taxon>
        <taxon>Bacillati</taxon>
        <taxon>Actinomycetota</taxon>
        <taxon>Actinomycetes</taxon>
        <taxon>Kitasatosporales</taxon>
        <taxon>Streptomycetaceae</taxon>
        <taxon>Streptomyces</taxon>
    </lineage>
</organism>
<dbReference type="AlphaFoldDB" id="A0A4R4SHA1"/>
<comment type="caution">
    <text evidence="4">The sequence shown here is derived from an EMBL/GenBank/DDBJ whole genome shotgun (WGS) entry which is preliminary data.</text>
</comment>
<keyword evidence="5" id="KW-1185">Reference proteome</keyword>
<sequence length="510" mass="53397">MAGDVRGQRVGRAAHDAGAAARVDGLGRRHGARGVVDGRARHVRGWRRLCGGQARRARVGGDAAAGDRRHAGAGHRDRARHGAHGRVLAHPLPGRRGGGRPGLRGRRGAADRGGRGGLHHLGGDQAAARERRPAGVAAARAGLPHQGPPGALTVRLRFGSPAEAGLDEPAAARLVPAAEAFLDGPAAVHPAYPGFVLLAARHGVVVAHEARGFAVRHGGEAVETRPDTVFDLASLSKLFTAVVVVRLAERGALDLDEPLSRRLPAFRGEAGPAATARRLLTHTAGLPAWLDLGPYPDAEARLAAIAGLPRTPGYRYSDLGLVVLGTLAERVAGRGLDQLVAELVTGPLGLVDTRYNPPAGWRERIAATEFQPWTGRGTVRGSVHDENAYLLGGVAGHAGVFGTAWDVAVLAQTMLNGGTYGGVRLLGERWVREMLTDHNAGWGEDAARGLGWQLNQPSFMGELASPTAFGHTGFTGTSVVADPATGVLLVLLTNRVHPTRDRGRDGAYRR</sequence>
<feature type="region of interest" description="Disordered" evidence="2">
    <location>
        <begin position="55"/>
        <end position="150"/>
    </location>
</feature>
<evidence type="ECO:0000259" key="3">
    <source>
        <dbReference type="Pfam" id="PF00144"/>
    </source>
</evidence>
<evidence type="ECO:0000256" key="2">
    <source>
        <dbReference type="SAM" id="MobiDB-lite"/>
    </source>
</evidence>
<dbReference type="SUPFAM" id="SSF56601">
    <property type="entry name" value="beta-lactamase/transpeptidase-like"/>
    <property type="match status" value="1"/>
</dbReference>
<dbReference type="InterPro" id="IPR012338">
    <property type="entry name" value="Beta-lactam/transpept-like"/>
</dbReference>
<gene>
    <name evidence="4" type="ORF">E1283_33400</name>
</gene>
<evidence type="ECO:0000256" key="1">
    <source>
        <dbReference type="ARBA" id="ARBA00022801"/>
    </source>
</evidence>
<evidence type="ECO:0000313" key="4">
    <source>
        <dbReference type="EMBL" id="TDC62831.1"/>
    </source>
</evidence>
<dbReference type="PANTHER" id="PTHR43283">
    <property type="entry name" value="BETA-LACTAMASE-RELATED"/>
    <property type="match status" value="1"/>
</dbReference>
<keyword evidence="1" id="KW-0378">Hydrolase</keyword>
<dbReference type="PANTHER" id="PTHR43283:SF11">
    <property type="entry name" value="BETA-LACTAMASE-RELATED DOMAIN-CONTAINING PROTEIN"/>
    <property type="match status" value="1"/>
</dbReference>
<reference evidence="4 5" key="1">
    <citation type="submission" date="2019-03" db="EMBL/GenBank/DDBJ databases">
        <title>Draft genome sequences of novel Actinobacteria.</title>
        <authorList>
            <person name="Sahin N."/>
            <person name="Ay H."/>
            <person name="Saygin H."/>
        </authorList>
    </citation>
    <scope>NUCLEOTIDE SEQUENCE [LARGE SCALE GENOMIC DNA]</scope>
    <source>
        <strain evidence="4 5">DSM 41900</strain>
    </source>
</reference>
<dbReference type="InterPro" id="IPR001466">
    <property type="entry name" value="Beta-lactam-related"/>
</dbReference>
<protein>
    <recommendedName>
        <fullName evidence="3">Beta-lactamase-related domain-containing protein</fullName>
    </recommendedName>
</protein>
<evidence type="ECO:0000313" key="5">
    <source>
        <dbReference type="Proteomes" id="UP000295345"/>
    </source>
</evidence>
<feature type="region of interest" description="Disordered" evidence="2">
    <location>
        <begin position="1"/>
        <end position="20"/>
    </location>
</feature>